<organism evidence="2 3">
    <name type="scientific">Exophiala mesophila</name>
    <name type="common">Black yeast-like fungus</name>
    <dbReference type="NCBI Taxonomy" id="212818"/>
    <lineage>
        <taxon>Eukaryota</taxon>
        <taxon>Fungi</taxon>
        <taxon>Dikarya</taxon>
        <taxon>Ascomycota</taxon>
        <taxon>Pezizomycotina</taxon>
        <taxon>Eurotiomycetes</taxon>
        <taxon>Chaetothyriomycetidae</taxon>
        <taxon>Chaetothyriales</taxon>
        <taxon>Herpotrichiellaceae</taxon>
        <taxon>Exophiala</taxon>
    </lineage>
</organism>
<sequence length="276" mass="30381">MATSNAPAGQSETRPKLFYVSLNDDAKSTIIFMHGLMSCHLEYSLVVPYLKDYHLLLVDLPAHAGSIDIKPFSLPLAADLVADLIRAHAHGGRAHVVGLSMGGFTALELGKSHPEVVQSLWVTGAAPFEGWFIWMAQHSGFVYHTINILVNWIPTWANLKISTWSGLQVSPELVDAQRNNLDRDTVRDVYTSILNMTSEEVEKISVRTLTVAGGRQDQLDATTKMGQVLKVQNPASKAVVVKDAMHAWDLQFPELFAKGVRAWIEEAPLPAEFVGL</sequence>
<dbReference type="EMBL" id="KN847524">
    <property type="protein sequence ID" value="KIV89663.1"/>
    <property type="molecule type" value="Genomic_DNA"/>
</dbReference>
<name>A0A0D1ZS98_EXOME</name>
<evidence type="ECO:0000313" key="3">
    <source>
        <dbReference type="Proteomes" id="UP000054302"/>
    </source>
</evidence>
<gene>
    <name evidence="2" type="ORF">PV10_07048</name>
</gene>
<evidence type="ECO:0000313" key="2">
    <source>
        <dbReference type="EMBL" id="KIV89663.1"/>
    </source>
</evidence>
<accession>A0A0D1ZS98</accession>
<dbReference type="OMA" id="WAMDGAD"/>
<keyword evidence="3" id="KW-1185">Reference proteome</keyword>
<dbReference type="PANTHER" id="PTHR43798">
    <property type="entry name" value="MONOACYLGLYCEROL LIPASE"/>
    <property type="match status" value="1"/>
</dbReference>
<dbReference type="GeneID" id="27324893"/>
<evidence type="ECO:0000259" key="1">
    <source>
        <dbReference type="Pfam" id="PF12697"/>
    </source>
</evidence>
<reference evidence="2 3" key="1">
    <citation type="submission" date="2015-01" db="EMBL/GenBank/DDBJ databases">
        <title>The Genome Sequence of Exophiala mesophila CBS40295.</title>
        <authorList>
            <consortium name="The Broad Institute Genomics Platform"/>
            <person name="Cuomo C."/>
            <person name="de Hoog S."/>
            <person name="Gorbushina A."/>
            <person name="Stielow B."/>
            <person name="Teixiera M."/>
            <person name="Abouelleil A."/>
            <person name="Chapman S.B."/>
            <person name="Priest M."/>
            <person name="Young S.K."/>
            <person name="Wortman J."/>
            <person name="Nusbaum C."/>
            <person name="Birren B."/>
        </authorList>
    </citation>
    <scope>NUCLEOTIDE SEQUENCE [LARGE SCALE GENOMIC DNA]</scope>
    <source>
        <strain evidence="2 3">CBS 40295</strain>
    </source>
</reference>
<feature type="domain" description="AB hydrolase-1" evidence="1">
    <location>
        <begin position="30"/>
        <end position="257"/>
    </location>
</feature>
<dbReference type="Pfam" id="PF12697">
    <property type="entry name" value="Abhydrolase_6"/>
    <property type="match status" value="1"/>
</dbReference>
<dbReference type="InterPro" id="IPR029058">
    <property type="entry name" value="AB_hydrolase_fold"/>
</dbReference>
<dbReference type="InterPro" id="IPR050266">
    <property type="entry name" value="AB_hydrolase_sf"/>
</dbReference>
<dbReference type="OrthoDB" id="8119704at2759"/>
<dbReference type="VEuPathDB" id="FungiDB:PV10_07048"/>
<proteinExistence type="predicted"/>
<dbReference type="Gene3D" id="3.40.50.1820">
    <property type="entry name" value="alpha/beta hydrolase"/>
    <property type="match status" value="1"/>
</dbReference>
<dbReference type="Proteomes" id="UP000054302">
    <property type="component" value="Unassembled WGS sequence"/>
</dbReference>
<dbReference type="HOGENOM" id="CLU_057358_1_0_1"/>
<dbReference type="RefSeq" id="XP_016221237.1">
    <property type="nucleotide sequence ID" value="XM_016371905.1"/>
</dbReference>
<dbReference type="SUPFAM" id="SSF53474">
    <property type="entry name" value="alpha/beta-Hydrolases"/>
    <property type="match status" value="1"/>
</dbReference>
<protein>
    <recommendedName>
        <fullName evidence="1">AB hydrolase-1 domain-containing protein</fullName>
    </recommendedName>
</protein>
<dbReference type="AlphaFoldDB" id="A0A0D1ZS98"/>
<dbReference type="InterPro" id="IPR000073">
    <property type="entry name" value="AB_hydrolase_1"/>
</dbReference>